<dbReference type="GO" id="GO:0003690">
    <property type="term" value="F:double-stranded DNA binding"/>
    <property type="evidence" value="ECO:0007669"/>
    <property type="project" value="TreeGrafter"/>
</dbReference>
<dbReference type="GO" id="GO:2000042">
    <property type="term" value="P:negative regulation of double-strand break repair via homologous recombination"/>
    <property type="evidence" value="ECO:0007669"/>
    <property type="project" value="TreeGrafter"/>
</dbReference>
<name>A0A5A9PAE0_9TELE</name>
<dbReference type="Pfam" id="PF20266">
    <property type="entry name" value="Mab-21_C"/>
    <property type="match status" value="1"/>
</dbReference>
<dbReference type="GO" id="GO:0035861">
    <property type="term" value="C:site of double-strand break"/>
    <property type="evidence" value="ECO:0007669"/>
    <property type="project" value="TreeGrafter"/>
</dbReference>
<dbReference type="OrthoDB" id="6054650at2759"/>
<organism evidence="5 6">
    <name type="scientific">Triplophysa tibetana</name>
    <dbReference type="NCBI Taxonomy" id="1572043"/>
    <lineage>
        <taxon>Eukaryota</taxon>
        <taxon>Metazoa</taxon>
        <taxon>Chordata</taxon>
        <taxon>Craniata</taxon>
        <taxon>Vertebrata</taxon>
        <taxon>Euteleostomi</taxon>
        <taxon>Actinopterygii</taxon>
        <taxon>Neopterygii</taxon>
        <taxon>Teleostei</taxon>
        <taxon>Ostariophysi</taxon>
        <taxon>Cypriniformes</taxon>
        <taxon>Nemacheilidae</taxon>
        <taxon>Triplophysa</taxon>
    </lineage>
</organism>
<dbReference type="InterPro" id="IPR046906">
    <property type="entry name" value="Mab-21_HhH/H2TH-like"/>
</dbReference>
<dbReference type="Pfam" id="PF03281">
    <property type="entry name" value="Mab-21"/>
    <property type="match status" value="1"/>
</dbReference>
<dbReference type="GO" id="GO:0002230">
    <property type="term" value="P:positive regulation of defense response to virus by host"/>
    <property type="evidence" value="ECO:0007669"/>
    <property type="project" value="TreeGrafter"/>
</dbReference>
<dbReference type="GO" id="GO:0038001">
    <property type="term" value="P:paracrine signaling"/>
    <property type="evidence" value="ECO:0007669"/>
    <property type="project" value="TreeGrafter"/>
</dbReference>
<dbReference type="GO" id="GO:0006974">
    <property type="term" value="P:DNA damage response"/>
    <property type="evidence" value="ECO:0007669"/>
    <property type="project" value="TreeGrafter"/>
</dbReference>
<dbReference type="Gene3D" id="1.10.1410.40">
    <property type="match status" value="1"/>
</dbReference>
<evidence type="ECO:0000256" key="1">
    <source>
        <dbReference type="ARBA" id="ARBA00008307"/>
    </source>
</evidence>
<protein>
    <submittedName>
        <fullName evidence="5">Cyclic GMP-AMP synthase</fullName>
    </submittedName>
</protein>
<dbReference type="Gene3D" id="3.30.460.90">
    <property type="match status" value="1"/>
</dbReference>
<dbReference type="PANTHER" id="PTHR10656:SF35">
    <property type="entry name" value="CYCLIC GMP-AMP SYNTHASE"/>
    <property type="match status" value="1"/>
</dbReference>
<dbReference type="GO" id="GO:0005634">
    <property type="term" value="C:nucleus"/>
    <property type="evidence" value="ECO:0007669"/>
    <property type="project" value="TreeGrafter"/>
</dbReference>
<proteinExistence type="inferred from homology"/>
<sequence>MSSPKRPSGARAKDPVPSLSKAQTKANGKSQEQRAPYNNDRKSKPTESPADTTNGRAPTRRSGSEKRIESQDGHATSTSDRKKAAPLRQGNGNKKDCERDEPLQTFESKPEDLRTAEEKNVRARKSAPSKSGSFAVAHAPGNDAQKSENKSIQSKPKIESRSQSSTIVSDINPTLIQANGKRQSRKQKDRSDTDIVREDASPEVSDRTSQKKSKPKLTKKQKSQSAEGTEEDTRTQSHIKDELEKVLQATIEKLKIKTMERSKASRCVNEITKKVITHLKKRMTWCCDIEALTTGSYYENVKICGPDEFDVMLTIPVERVDIQEFNDNPAFYSIALKRDSTTHPLNIFLNEDKTIRASEMLNEFRDGVKEAVETLEYKIMVQRKKQKCPAVTLEVTENGNAISIDFVLGLKVSGSWPIHTKDGFKIENWLGTKVKTNLKYKPYYLVPKYEGNGNVEHGGVVAKDVWRISFSHIEKEILKGHGHSKTCCEVKGKKCCRKECLKLLKYLLSQLKKEHSDKMSKFCSYHAKTTLLHACATKPEDSDWAYDQLPNCFQQLLDDFVRYLRNQDLHNFFVPAQNLFHLDNLPKSNCEFLVKQIEIQRKHNFPIFQ</sequence>
<gene>
    <name evidence="5" type="ORF">E1301_Tti001417</name>
</gene>
<dbReference type="GO" id="GO:0002218">
    <property type="term" value="P:activation of innate immune response"/>
    <property type="evidence" value="ECO:0007669"/>
    <property type="project" value="TreeGrafter"/>
</dbReference>
<comment type="caution">
    <text evidence="5">The sequence shown here is derived from an EMBL/GenBank/DDBJ whole genome shotgun (WGS) entry which is preliminary data.</text>
</comment>
<evidence type="ECO:0000259" key="4">
    <source>
        <dbReference type="Pfam" id="PF20266"/>
    </source>
</evidence>
<keyword evidence="6" id="KW-1185">Reference proteome</keyword>
<dbReference type="GO" id="GO:0005829">
    <property type="term" value="C:cytosol"/>
    <property type="evidence" value="ECO:0007669"/>
    <property type="project" value="TreeGrafter"/>
</dbReference>
<feature type="compositionally biased region" description="Polar residues" evidence="2">
    <location>
        <begin position="20"/>
        <end position="30"/>
    </location>
</feature>
<dbReference type="GO" id="GO:0071360">
    <property type="term" value="P:cellular response to exogenous dsRNA"/>
    <property type="evidence" value="ECO:0007669"/>
    <property type="project" value="TreeGrafter"/>
</dbReference>
<dbReference type="SMART" id="SM01265">
    <property type="entry name" value="Mab-21"/>
    <property type="match status" value="1"/>
</dbReference>
<dbReference type="GO" id="GO:0061501">
    <property type="term" value="F:2',3'-cyclic GMP-AMP synthase activity"/>
    <property type="evidence" value="ECO:0007669"/>
    <property type="project" value="TreeGrafter"/>
</dbReference>
<comment type="similarity">
    <text evidence="1">Belongs to the mab-21 family.</text>
</comment>
<evidence type="ECO:0000313" key="5">
    <source>
        <dbReference type="EMBL" id="KAA0717989.1"/>
    </source>
</evidence>
<dbReference type="AlphaFoldDB" id="A0A5A9PAE0"/>
<evidence type="ECO:0000256" key="2">
    <source>
        <dbReference type="SAM" id="MobiDB-lite"/>
    </source>
</evidence>
<feature type="compositionally biased region" description="Polar residues" evidence="2">
    <location>
        <begin position="161"/>
        <end position="181"/>
    </location>
</feature>
<feature type="compositionally biased region" description="Basic and acidic residues" evidence="2">
    <location>
        <begin position="93"/>
        <end position="121"/>
    </location>
</feature>
<dbReference type="InterPro" id="IPR046903">
    <property type="entry name" value="Mab-21-like_nuc_Trfase"/>
</dbReference>
<feature type="domain" description="Mab-21-like HhH/H2TH-like" evidence="4">
    <location>
        <begin position="496"/>
        <end position="598"/>
    </location>
</feature>
<reference evidence="5 6" key="1">
    <citation type="journal article" date="2019" name="Mol. Ecol. Resour.">
        <title>Chromosome-level genome assembly of Triplophysa tibetana, a fish adapted to the harsh high-altitude environment of the Tibetan Plateau.</title>
        <authorList>
            <person name="Yang X."/>
            <person name="Liu H."/>
            <person name="Ma Z."/>
            <person name="Zou Y."/>
            <person name="Zou M."/>
            <person name="Mao Y."/>
            <person name="Li X."/>
            <person name="Wang H."/>
            <person name="Chen T."/>
            <person name="Wang W."/>
            <person name="Yang R."/>
        </authorList>
    </citation>
    <scope>NUCLEOTIDE SEQUENCE [LARGE SCALE GENOMIC DNA]</scope>
    <source>
        <strain evidence="5">TTIB1903HZAU</strain>
        <tissue evidence="5">Muscle</tissue>
    </source>
</reference>
<dbReference type="GO" id="GO:0003682">
    <property type="term" value="F:chromatin binding"/>
    <property type="evidence" value="ECO:0007669"/>
    <property type="project" value="TreeGrafter"/>
</dbReference>
<evidence type="ECO:0000313" key="6">
    <source>
        <dbReference type="Proteomes" id="UP000324632"/>
    </source>
</evidence>
<feature type="compositionally biased region" description="Basic and acidic residues" evidence="2">
    <location>
        <begin position="62"/>
        <end position="72"/>
    </location>
</feature>
<feature type="compositionally biased region" description="Basic residues" evidence="2">
    <location>
        <begin position="210"/>
        <end position="222"/>
    </location>
</feature>
<feature type="domain" description="Mab-21-like nucleotidyltransferase" evidence="3">
    <location>
        <begin position="297"/>
        <end position="480"/>
    </location>
</feature>
<accession>A0A5A9PAE0</accession>
<dbReference type="FunFam" id="1.10.1410.40:FF:000007">
    <property type="entry name" value="Cyclic GMP-AMP synthase"/>
    <property type="match status" value="1"/>
</dbReference>
<feature type="compositionally biased region" description="Basic and acidic residues" evidence="2">
    <location>
        <begin position="189"/>
        <end position="209"/>
    </location>
</feature>
<dbReference type="EMBL" id="SOYY01000008">
    <property type="protein sequence ID" value="KAA0717989.1"/>
    <property type="molecule type" value="Genomic_DNA"/>
</dbReference>
<dbReference type="Proteomes" id="UP000324632">
    <property type="component" value="Chromosome 8"/>
</dbReference>
<dbReference type="InterPro" id="IPR024810">
    <property type="entry name" value="MAB21L/cGLR"/>
</dbReference>
<evidence type="ECO:0000259" key="3">
    <source>
        <dbReference type="Pfam" id="PF03281"/>
    </source>
</evidence>
<feature type="region of interest" description="Disordered" evidence="2">
    <location>
        <begin position="1"/>
        <end position="239"/>
    </location>
</feature>
<dbReference type="PANTHER" id="PTHR10656">
    <property type="entry name" value="CELL FATE DETERMINING PROTEIN MAB21-RELATED"/>
    <property type="match status" value="1"/>
</dbReference>
<dbReference type="GO" id="GO:0032481">
    <property type="term" value="P:positive regulation of type I interferon production"/>
    <property type="evidence" value="ECO:0007669"/>
    <property type="project" value="TreeGrafter"/>
</dbReference>